<dbReference type="PROSITE" id="PS50846">
    <property type="entry name" value="HMA_2"/>
    <property type="match status" value="1"/>
</dbReference>
<dbReference type="Gene3D" id="3.40.1110.10">
    <property type="entry name" value="Calcium-transporting ATPase, cytoplasmic domain N"/>
    <property type="match status" value="1"/>
</dbReference>
<keyword evidence="4 10" id="KW-0479">Metal-binding</keyword>
<dbReference type="EMBL" id="LUKE01000003">
    <property type="protein sequence ID" value="KYG63666.1"/>
    <property type="molecule type" value="Genomic_DNA"/>
</dbReference>
<accession>A0A150WIX9</accession>
<proteinExistence type="inferred from homology"/>
<evidence type="ECO:0000256" key="6">
    <source>
        <dbReference type="ARBA" id="ARBA00022840"/>
    </source>
</evidence>
<dbReference type="FunFam" id="2.70.150.10:FF:000002">
    <property type="entry name" value="Copper-transporting ATPase 1, putative"/>
    <property type="match status" value="1"/>
</dbReference>
<dbReference type="GO" id="GO:0016887">
    <property type="term" value="F:ATP hydrolysis activity"/>
    <property type="evidence" value="ECO:0007669"/>
    <property type="project" value="InterPro"/>
</dbReference>
<dbReference type="PANTHER" id="PTHR43520">
    <property type="entry name" value="ATP7, ISOFORM B"/>
    <property type="match status" value="1"/>
</dbReference>
<evidence type="ECO:0000313" key="12">
    <source>
        <dbReference type="EMBL" id="KYG63666.1"/>
    </source>
</evidence>
<evidence type="ECO:0000256" key="10">
    <source>
        <dbReference type="RuleBase" id="RU362081"/>
    </source>
</evidence>
<keyword evidence="3 10" id="KW-0812">Transmembrane</keyword>
<evidence type="ECO:0000313" key="13">
    <source>
        <dbReference type="Proteomes" id="UP000075320"/>
    </source>
</evidence>
<dbReference type="SUPFAM" id="SSF56784">
    <property type="entry name" value="HAD-like"/>
    <property type="match status" value="1"/>
</dbReference>
<dbReference type="NCBIfam" id="TIGR01494">
    <property type="entry name" value="ATPase_P-type"/>
    <property type="match status" value="1"/>
</dbReference>
<dbReference type="GO" id="GO:0005886">
    <property type="term" value="C:plasma membrane"/>
    <property type="evidence" value="ECO:0007669"/>
    <property type="project" value="UniProtKB-SubCell"/>
</dbReference>
<sequence length="726" mass="77286">MESFEKQTQKDTELQLIGMTCVNCAAKIEKTLNAMPNVKASVNFATEKAIVHFPPDMPVKDLILAVQNVGYQAFQLDSEEDVHKAEAAAHAEYKKDLFHFIAAVVLTLPFLAEMISMFAGEGHGLIPRNIQWALATPVQFWIGARFYKGAYFALRSKTANMDVLVALGTTMAYMLSAVITATQMHQHHVYFEASTMVITLILLGKLMESRAKGKTSEAVEGLLRLQPKKAFAERNGEFVEVDVKDLKPGDIVRVKNGEALPIDGDVVDGQSSVDESMLTGESIPVAKKPGDAVFAATMNHEGTLKIKVTGVGAKTQLAQIIKIVTTAQGSKAPIQRLADKISSIFVPVVVGIAFVTLIATYFWTGDWTTALISAVSVLVIACPCALGLATPTAVVVGIGKAAQAGILFRDAKALELAEKMNVLILDKTGTITEGKPKVQEVVPFEGFSKEKILISSASLEQGSSHPLAHAIVEEAKAKRLALVNVEKFKAISGSGIEGVVAGVDVKVGQPAWFDLSDEQSVLVKTYQAKGQTVMVVSISGKIAGFIGVADQVRESSRAAVAALAAKGIQVIMVTGDNEGTAKEISRQVGIQEYKYGVKPADKANIVVAMKRKKKIVAMVGDGINDAPALAMADISFSMASGTDVAIEAADITLMKSDLGSVVQALDLSGMTLKKIRQNLFFAFIYNVLGIPLAALGLLNPMIAGAAMAASSVSVVSNSLLLKRKKI</sequence>
<dbReference type="PRINTS" id="PR00943">
    <property type="entry name" value="CUATPASE"/>
</dbReference>
<dbReference type="Pfam" id="PF00702">
    <property type="entry name" value="Hydrolase"/>
    <property type="match status" value="1"/>
</dbReference>
<reference evidence="12 13" key="1">
    <citation type="submission" date="2016-03" db="EMBL/GenBank/DDBJ databases">
        <authorList>
            <person name="Ploux O."/>
        </authorList>
    </citation>
    <scope>NUCLEOTIDE SEQUENCE [LARGE SCALE GENOMIC DNA]</scope>
    <source>
        <strain evidence="12 13">R0</strain>
    </source>
</reference>
<gene>
    <name evidence="12" type="ORF">AZI86_12615</name>
</gene>
<dbReference type="SFLD" id="SFLDS00003">
    <property type="entry name" value="Haloacid_Dehalogenase"/>
    <property type="match status" value="1"/>
</dbReference>
<dbReference type="SUPFAM" id="SSF55008">
    <property type="entry name" value="HMA, heavy metal-associated domain"/>
    <property type="match status" value="1"/>
</dbReference>
<feature type="transmembrane region" description="Helical" evidence="10">
    <location>
        <begin position="97"/>
        <end position="118"/>
    </location>
</feature>
<dbReference type="GO" id="GO:0055070">
    <property type="term" value="P:copper ion homeostasis"/>
    <property type="evidence" value="ECO:0007669"/>
    <property type="project" value="TreeGrafter"/>
</dbReference>
<comment type="subcellular location">
    <subcellularLocation>
        <location evidence="10">Cell membrane</location>
    </subcellularLocation>
    <subcellularLocation>
        <location evidence="1">Endomembrane system</location>
        <topology evidence="1">Multi-pass membrane protein</topology>
    </subcellularLocation>
</comment>
<dbReference type="InterPro" id="IPR023298">
    <property type="entry name" value="ATPase_P-typ_TM_dom_sf"/>
</dbReference>
<evidence type="ECO:0000256" key="4">
    <source>
        <dbReference type="ARBA" id="ARBA00022723"/>
    </source>
</evidence>
<dbReference type="InterPro" id="IPR044492">
    <property type="entry name" value="P_typ_ATPase_HD_dom"/>
</dbReference>
<dbReference type="CDD" id="cd00371">
    <property type="entry name" value="HMA"/>
    <property type="match status" value="1"/>
</dbReference>
<feature type="transmembrane region" description="Helical" evidence="10">
    <location>
        <begin position="701"/>
        <end position="721"/>
    </location>
</feature>
<dbReference type="PANTHER" id="PTHR43520:SF8">
    <property type="entry name" value="P-TYPE CU(+) TRANSPORTER"/>
    <property type="match status" value="1"/>
</dbReference>
<dbReference type="SUPFAM" id="SSF81653">
    <property type="entry name" value="Calcium ATPase, transduction domain A"/>
    <property type="match status" value="1"/>
</dbReference>
<organism evidence="12 13">
    <name type="scientific">Bdellovibrio bacteriovorus</name>
    <dbReference type="NCBI Taxonomy" id="959"/>
    <lineage>
        <taxon>Bacteria</taxon>
        <taxon>Pseudomonadati</taxon>
        <taxon>Bdellovibrionota</taxon>
        <taxon>Bdellovibrionia</taxon>
        <taxon>Bdellovibrionales</taxon>
        <taxon>Pseudobdellovibrionaceae</taxon>
        <taxon>Bdellovibrio</taxon>
    </lineage>
</organism>
<dbReference type="PROSITE" id="PS00154">
    <property type="entry name" value="ATPASE_E1_E2"/>
    <property type="match status" value="1"/>
</dbReference>
<dbReference type="InterPro" id="IPR036412">
    <property type="entry name" value="HAD-like_sf"/>
</dbReference>
<evidence type="ECO:0000256" key="2">
    <source>
        <dbReference type="ARBA" id="ARBA00006024"/>
    </source>
</evidence>
<keyword evidence="9 10" id="KW-0472">Membrane</keyword>
<keyword evidence="6 10" id="KW-0067">ATP-binding</keyword>
<dbReference type="SFLD" id="SFLDG00002">
    <property type="entry name" value="C1.7:_P-type_atpase_like"/>
    <property type="match status" value="1"/>
</dbReference>
<evidence type="ECO:0000256" key="7">
    <source>
        <dbReference type="ARBA" id="ARBA00022967"/>
    </source>
</evidence>
<feature type="transmembrane region" description="Helical" evidence="10">
    <location>
        <begin position="344"/>
        <end position="364"/>
    </location>
</feature>
<dbReference type="GO" id="GO:0012505">
    <property type="term" value="C:endomembrane system"/>
    <property type="evidence" value="ECO:0007669"/>
    <property type="project" value="UniProtKB-SubCell"/>
</dbReference>
<feature type="domain" description="HMA" evidence="11">
    <location>
        <begin position="10"/>
        <end position="74"/>
    </location>
</feature>
<dbReference type="Proteomes" id="UP000075320">
    <property type="component" value="Unassembled WGS sequence"/>
</dbReference>
<keyword evidence="7" id="KW-1278">Translocase</keyword>
<dbReference type="Pfam" id="PF00403">
    <property type="entry name" value="HMA"/>
    <property type="match status" value="1"/>
</dbReference>
<dbReference type="Gene3D" id="2.70.150.10">
    <property type="entry name" value="Calcium-transporting ATPase, cytoplasmic transduction domain A"/>
    <property type="match status" value="1"/>
</dbReference>
<dbReference type="Gene3D" id="3.30.70.100">
    <property type="match status" value="1"/>
</dbReference>
<keyword evidence="10" id="KW-1003">Cell membrane</keyword>
<name>A0A150WIX9_BDEBC</name>
<protein>
    <recommendedName>
        <fullName evidence="11">HMA domain-containing protein</fullName>
    </recommendedName>
</protein>
<feature type="transmembrane region" description="Helical" evidence="10">
    <location>
        <begin position="370"/>
        <end position="399"/>
    </location>
</feature>
<evidence type="ECO:0000256" key="8">
    <source>
        <dbReference type="ARBA" id="ARBA00022989"/>
    </source>
</evidence>
<dbReference type="GO" id="GO:0043682">
    <property type="term" value="F:P-type divalent copper transporter activity"/>
    <property type="evidence" value="ECO:0007669"/>
    <property type="project" value="TreeGrafter"/>
</dbReference>
<evidence type="ECO:0000256" key="1">
    <source>
        <dbReference type="ARBA" id="ARBA00004127"/>
    </source>
</evidence>
<dbReference type="SFLD" id="SFLDF00027">
    <property type="entry name" value="p-type_atpase"/>
    <property type="match status" value="1"/>
</dbReference>
<keyword evidence="8 10" id="KW-1133">Transmembrane helix</keyword>
<dbReference type="Pfam" id="PF00122">
    <property type="entry name" value="E1-E2_ATPase"/>
    <property type="match status" value="1"/>
</dbReference>
<dbReference type="InterPro" id="IPR008250">
    <property type="entry name" value="ATPase_P-typ_transduc_dom_A_sf"/>
</dbReference>
<comment type="caution">
    <text evidence="12">The sequence shown here is derived from an EMBL/GenBank/DDBJ whole genome shotgun (WGS) entry which is preliminary data.</text>
</comment>
<dbReference type="PRINTS" id="PR00119">
    <property type="entry name" value="CATATPASE"/>
</dbReference>
<feature type="transmembrane region" description="Helical" evidence="10">
    <location>
        <begin position="187"/>
        <end position="204"/>
    </location>
</feature>
<dbReference type="InterPro" id="IPR023214">
    <property type="entry name" value="HAD_sf"/>
</dbReference>
<feature type="transmembrane region" description="Helical" evidence="10">
    <location>
        <begin position="159"/>
        <end position="181"/>
    </location>
</feature>
<dbReference type="NCBIfam" id="TIGR01512">
    <property type="entry name" value="ATPase-IB2_Cd"/>
    <property type="match status" value="1"/>
</dbReference>
<dbReference type="PROSITE" id="PS01229">
    <property type="entry name" value="COF_2"/>
    <property type="match status" value="1"/>
</dbReference>
<dbReference type="PROSITE" id="PS01047">
    <property type="entry name" value="HMA_1"/>
    <property type="match status" value="1"/>
</dbReference>
<dbReference type="InterPro" id="IPR006121">
    <property type="entry name" value="HMA_dom"/>
</dbReference>
<evidence type="ECO:0000256" key="3">
    <source>
        <dbReference type="ARBA" id="ARBA00022692"/>
    </source>
</evidence>
<evidence type="ECO:0000256" key="5">
    <source>
        <dbReference type="ARBA" id="ARBA00022741"/>
    </source>
</evidence>
<dbReference type="InterPro" id="IPR036163">
    <property type="entry name" value="HMA_dom_sf"/>
</dbReference>
<dbReference type="SUPFAM" id="SSF81665">
    <property type="entry name" value="Calcium ATPase, transmembrane domain M"/>
    <property type="match status" value="1"/>
</dbReference>
<dbReference type="RefSeq" id="WP_061835560.1">
    <property type="nucleotide sequence ID" value="NZ_LUKE01000003.1"/>
</dbReference>
<dbReference type="InterPro" id="IPR023299">
    <property type="entry name" value="ATPase_P-typ_cyto_dom_N"/>
</dbReference>
<dbReference type="InterPro" id="IPR027256">
    <property type="entry name" value="P-typ_ATPase_IB"/>
</dbReference>
<feature type="transmembrane region" description="Helical" evidence="10">
    <location>
        <begin position="678"/>
        <end position="695"/>
    </location>
</feature>
<dbReference type="InterPro" id="IPR018303">
    <property type="entry name" value="ATPase_P-typ_P_site"/>
</dbReference>
<comment type="similarity">
    <text evidence="2 10">Belongs to the cation transport ATPase (P-type) (TC 3.A.3) family. Type IB subfamily.</text>
</comment>
<dbReference type="InterPro" id="IPR017969">
    <property type="entry name" value="Heavy-metal-associated_CS"/>
</dbReference>
<dbReference type="NCBIfam" id="TIGR01511">
    <property type="entry name" value="ATPase-IB1_Cu"/>
    <property type="match status" value="1"/>
</dbReference>
<dbReference type="InterPro" id="IPR001757">
    <property type="entry name" value="P_typ_ATPase"/>
</dbReference>
<evidence type="ECO:0000259" key="11">
    <source>
        <dbReference type="PROSITE" id="PS50846"/>
    </source>
</evidence>
<dbReference type="GO" id="GO:0005524">
    <property type="term" value="F:ATP binding"/>
    <property type="evidence" value="ECO:0007669"/>
    <property type="project" value="UniProtKB-UniRule"/>
</dbReference>
<dbReference type="AlphaFoldDB" id="A0A150WIX9"/>
<keyword evidence="13" id="KW-1185">Reference proteome</keyword>
<keyword evidence="5 10" id="KW-0547">Nucleotide-binding</keyword>
<dbReference type="OrthoDB" id="5287365at2"/>
<dbReference type="Gene3D" id="3.40.50.1000">
    <property type="entry name" value="HAD superfamily/HAD-like"/>
    <property type="match status" value="1"/>
</dbReference>
<evidence type="ECO:0000256" key="9">
    <source>
        <dbReference type="ARBA" id="ARBA00023136"/>
    </source>
</evidence>
<dbReference type="NCBIfam" id="TIGR01525">
    <property type="entry name" value="ATPase-IB_hvy"/>
    <property type="match status" value="1"/>
</dbReference>
<dbReference type="CDD" id="cd02094">
    <property type="entry name" value="P-type_ATPase_Cu-like"/>
    <property type="match status" value="1"/>
</dbReference>
<dbReference type="GO" id="GO:0005507">
    <property type="term" value="F:copper ion binding"/>
    <property type="evidence" value="ECO:0007669"/>
    <property type="project" value="TreeGrafter"/>
</dbReference>
<feature type="transmembrane region" description="Helical" evidence="10">
    <location>
        <begin position="130"/>
        <end position="147"/>
    </location>
</feature>
<dbReference type="InterPro" id="IPR059000">
    <property type="entry name" value="ATPase_P-type_domA"/>
</dbReference>